<dbReference type="STRING" id="1076935.U4LUW6"/>
<accession>U4LUW6</accession>
<dbReference type="Proteomes" id="UP000018144">
    <property type="component" value="Unassembled WGS sequence"/>
</dbReference>
<organism evidence="4 5">
    <name type="scientific">Pyronema omphalodes (strain CBS 100304)</name>
    <name type="common">Pyronema confluens</name>
    <dbReference type="NCBI Taxonomy" id="1076935"/>
    <lineage>
        <taxon>Eukaryota</taxon>
        <taxon>Fungi</taxon>
        <taxon>Dikarya</taxon>
        <taxon>Ascomycota</taxon>
        <taxon>Pezizomycotina</taxon>
        <taxon>Pezizomycetes</taxon>
        <taxon>Pezizales</taxon>
        <taxon>Pyronemataceae</taxon>
        <taxon>Pyronema</taxon>
    </lineage>
</organism>
<evidence type="ECO:0000313" key="5">
    <source>
        <dbReference type="Proteomes" id="UP000018144"/>
    </source>
</evidence>
<protein>
    <submittedName>
        <fullName evidence="4">Similar to Zinc finger protein 76 acc. no. P36508</fullName>
    </submittedName>
</protein>
<dbReference type="InterPro" id="IPR059095">
    <property type="entry name" value="Znf_C2H2_17_2nd"/>
</dbReference>
<dbReference type="AlphaFoldDB" id="U4LUW6"/>
<keyword evidence="1" id="KW-0479">Metal-binding</keyword>
<name>U4LUW6_PYROM</name>
<dbReference type="GO" id="GO:0008270">
    <property type="term" value="F:zinc ion binding"/>
    <property type="evidence" value="ECO:0007669"/>
    <property type="project" value="UniProtKB-KW"/>
</dbReference>
<evidence type="ECO:0000313" key="4">
    <source>
        <dbReference type="EMBL" id="CCX32006.1"/>
    </source>
</evidence>
<dbReference type="EMBL" id="HF935718">
    <property type="protein sequence ID" value="CCX32006.1"/>
    <property type="molecule type" value="Genomic_DNA"/>
</dbReference>
<evidence type="ECO:0000256" key="2">
    <source>
        <dbReference type="SAM" id="MobiDB-lite"/>
    </source>
</evidence>
<evidence type="ECO:0000259" key="3">
    <source>
        <dbReference type="PROSITE" id="PS50157"/>
    </source>
</evidence>
<dbReference type="InterPro" id="IPR013087">
    <property type="entry name" value="Znf_C2H2_type"/>
</dbReference>
<dbReference type="SMART" id="SM00355">
    <property type="entry name" value="ZnF_C2H2"/>
    <property type="match status" value="2"/>
</dbReference>
<evidence type="ECO:0000256" key="1">
    <source>
        <dbReference type="PROSITE-ProRule" id="PRU00042"/>
    </source>
</evidence>
<feature type="region of interest" description="Disordered" evidence="2">
    <location>
        <begin position="261"/>
        <end position="282"/>
    </location>
</feature>
<keyword evidence="5" id="KW-1185">Reference proteome</keyword>
<sequence>MATQQFPVAQQVSGMNNAFRSTKYPTQQPLYPAEVLGLDIPVLNTDSGSQMQCISDTTQVEALSRSSSQSTFLDVPRCYLALQPFLPEVLGQDIAGFQACSYDSPMQRISEISQSEALSRCSSQSTFPGTPSTNFQCTIDGCDKGFTGKGAKTAYNRHVNSHQRPYLCPERSCNRHTHGFSRRDNLNNHIERIHPMNTRKLSERRTTNRIEKVDQRHGSKKLDINLSLKLELFRAELYRIGRMARNLEGMCNSMLSMIEDSDEDEELTGMSSGDEDRGDVED</sequence>
<feature type="domain" description="C2H2-type" evidence="3">
    <location>
        <begin position="135"/>
        <end position="165"/>
    </location>
</feature>
<keyword evidence="1" id="KW-0862">Zinc</keyword>
<keyword evidence="1" id="KW-0863">Zinc-finger</keyword>
<dbReference type="Pfam" id="PF26176">
    <property type="entry name" value="zf_C2H2_17_2"/>
    <property type="match status" value="1"/>
</dbReference>
<reference evidence="4 5" key="1">
    <citation type="journal article" date="2013" name="PLoS Genet.">
        <title>The genome and development-dependent transcriptomes of Pyronema confluens: a window into fungal evolution.</title>
        <authorList>
            <person name="Traeger S."/>
            <person name="Altegoer F."/>
            <person name="Freitag M."/>
            <person name="Gabaldon T."/>
            <person name="Kempken F."/>
            <person name="Kumar A."/>
            <person name="Marcet-Houben M."/>
            <person name="Poggeler S."/>
            <person name="Stajich J.E."/>
            <person name="Nowrousian M."/>
        </authorList>
    </citation>
    <scope>NUCLEOTIDE SEQUENCE [LARGE SCALE GENOMIC DNA]</scope>
    <source>
        <strain evidence="5">CBS 100304</strain>
        <tissue evidence="4">Vegetative mycelium</tissue>
    </source>
</reference>
<dbReference type="OrthoDB" id="5305647at2759"/>
<dbReference type="PROSITE" id="PS50157">
    <property type="entry name" value="ZINC_FINGER_C2H2_2"/>
    <property type="match status" value="1"/>
</dbReference>
<gene>
    <name evidence="4" type="ORF">PCON_12101</name>
</gene>
<proteinExistence type="predicted"/>
<dbReference type="Gene3D" id="3.30.160.60">
    <property type="entry name" value="Classic Zinc Finger"/>
    <property type="match status" value="1"/>
</dbReference>